<evidence type="ECO:0000256" key="10">
    <source>
        <dbReference type="SAM" id="Coils"/>
    </source>
</evidence>
<evidence type="ECO:0000256" key="8">
    <source>
        <dbReference type="ARBA" id="ARBA00023212"/>
    </source>
</evidence>
<keyword evidence="6 11" id="KW-1133">Transmembrane helix</keyword>
<dbReference type="STRING" id="7868.ENSCMIP00000040378"/>
<dbReference type="InterPro" id="IPR026501">
    <property type="entry name" value="Limbin/EVC"/>
</dbReference>
<keyword evidence="7 11" id="KW-0472">Membrane</keyword>
<keyword evidence="8" id="KW-0206">Cytoskeleton</keyword>
<dbReference type="Pfam" id="PF12297">
    <property type="entry name" value="EVC2_like"/>
    <property type="match status" value="1"/>
</dbReference>
<evidence type="ECO:0000313" key="13">
    <source>
        <dbReference type="Ensembl" id="ENSCMIP00000040378.1"/>
    </source>
</evidence>
<dbReference type="InterPro" id="IPR022076">
    <property type="entry name" value="Limbin"/>
</dbReference>
<feature type="transmembrane region" description="Helical" evidence="11">
    <location>
        <begin position="184"/>
        <end position="206"/>
    </location>
</feature>
<sequence length="1197" mass="137818">MWSQSLFLLFLSWTKPIQSLIDHGFLQYQSQDGNRKASQASSAFILTFQKCAEVSGQTESQIMTVKLMINSSNMQSPFNISKLTIRDAVTGLSILSNMGNETESGFQTYTKEFLQTGEYYTISYTAVLNDQETQDARNISLPAYLIFDDQSQNSLVSLEQALVANFTLTKKTAAQVLPNHTIHFVGFLVAFVTSFILVFLVLLIAFRIRRAAIRNSPFQKARTSQSFSSSALIGESADLLEEKIRLQEKVIDILVFEDPKNMMEAFDDLQVLNMVQVDVDLEQHRKQMSMDATALLLRNFKLDGALSLLSEEQISTAFKEQFQELDSRLQVEHDTKMAMLAAQCNQETRLKMEALYSCEMQQKEEAELITQNLDDEVALQCRKDLDKLHKFEQKQLHRLLLVNHEEASARVQRELVVRLRHELQNVVFDQLKEVTRKEELDKAAVSRHLYQNWCIQFQLEELMDRQLSFQRQILAEDLAHKKYLANRIQRCVNQRSNLVNTTACQISVLINRMKNIDCVSEAQVASLLEMMQQEMLVVKRRLDEVENKEKKLLHRNLISERRKLISEKICEQERQQKEMTSLLNTFEERLLDPHKYLVDWHNLSSNQSAEFQELVEKLDAEAAKQLKAFTLHLSHSAVTKHRQIKALLVQELTNLGVVKSCFQQIGEEQEREINILREKEGKQEEEEERNSRESLEKLRKELLQQLASEAEQQKSMKHQGRLLFETILMSPLTLSEDDTQKLMLEHFAGCSQMDNGLALPRLQERAKLQARLIECRKAKLEQLEQNCKKWHKRKAKRLRSGETAKLRALMEHIKDRVELYKEESEHVTEEICTELVSQKANQMKALEENLGICMSSIQLQKASRHARLLGSHTAILNLQALLLEELSTAGTLSGSECTQIIQAHHHELEQLFSLHSEVLQHKLAVQSQQAGKFSWAVTQSRSLCGGAAAQSSGQISLCLHQAMLKCQEVMEEESQRLREEERNSQLLEDLKEQLAVERLLALQEQEIKLVAYLVQQLKVPVNVMQSLFNLLLPNATENEIAPLISQIYSRDSSRMVDSGLSENIADDSRKRRLQAFKQSLNLKLREQLIAKQLEKTRTLCRKKGSRVLKLKRLQLLKGMSFSHVDTSSEFLPQEAQCHPEPAGETIGQMLNLPDTDEKVFVFRIKAEEPCRTNLRPKKKKRNFLNFKRSTVANLERP</sequence>
<evidence type="ECO:0000313" key="14">
    <source>
        <dbReference type="Proteomes" id="UP000314986"/>
    </source>
</evidence>
<keyword evidence="5 11" id="KW-0812">Transmembrane</keyword>
<proteinExistence type="predicted"/>
<evidence type="ECO:0000256" key="7">
    <source>
        <dbReference type="ARBA" id="ARBA00023136"/>
    </source>
</evidence>
<reference evidence="14" key="2">
    <citation type="journal article" date="2007" name="PLoS Biol.">
        <title>Survey sequencing and comparative analysis of the elephant shark (Callorhinchus milii) genome.</title>
        <authorList>
            <person name="Venkatesh B."/>
            <person name="Kirkness E.F."/>
            <person name="Loh Y.H."/>
            <person name="Halpern A.L."/>
            <person name="Lee A.P."/>
            <person name="Johnson J."/>
            <person name="Dandona N."/>
            <person name="Viswanathan L.D."/>
            <person name="Tay A."/>
            <person name="Venter J.C."/>
            <person name="Strausberg R.L."/>
            <person name="Brenner S."/>
        </authorList>
    </citation>
    <scope>NUCLEOTIDE SEQUENCE [LARGE SCALE GENOMIC DNA]</scope>
</reference>
<reference evidence="14" key="1">
    <citation type="journal article" date="2006" name="Science">
        <title>Ancient noncoding elements conserved in the human genome.</title>
        <authorList>
            <person name="Venkatesh B."/>
            <person name="Kirkness E.F."/>
            <person name="Loh Y.H."/>
            <person name="Halpern A.L."/>
            <person name="Lee A.P."/>
            <person name="Johnson J."/>
            <person name="Dandona N."/>
            <person name="Viswanathan L.D."/>
            <person name="Tay A."/>
            <person name="Venter J.C."/>
            <person name="Strausberg R.L."/>
            <person name="Brenner S."/>
        </authorList>
    </citation>
    <scope>NUCLEOTIDE SEQUENCE [LARGE SCALE GENOMIC DNA]</scope>
</reference>
<evidence type="ECO:0000256" key="1">
    <source>
        <dbReference type="ARBA" id="ARBA00004120"/>
    </source>
</evidence>
<evidence type="ECO:0000256" key="4">
    <source>
        <dbReference type="ARBA" id="ARBA00022490"/>
    </source>
</evidence>
<comment type="subcellular location">
    <subcellularLocation>
        <location evidence="2">Cell membrane</location>
        <topology evidence="2">Single-pass membrane protein</topology>
    </subcellularLocation>
    <subcellularLocation>
        <location evidence="1">Cytoplasm</location>
        <location evidence="1">Cytoskeleton</location>
        <location evidence="1">Cilium basal body</location>
    </subcellularLocation>
</comment>
<keyword evidence="14" id="KW-1185">Reference proteome</keyword>
<evidence type="ECO:0000256" key="11">
    <source>
        <dbReference type="SAM" id="Phobius"/>
    </source>
</evidence>
<keyword evidence="9" id="KW-0966">Cell projection</keyword>
<evidence type="ECO:0000256" key="5">
    <source>
        <dbReference type="ARBA" id="ARBA00022692"/>
    </source>
</evidence>
<dbReference type="InParanoid" id="A0A4W3JQJ2"/>
<feature type="signal peptide" evidence="12">
    <location>
        <begin position="1"/>
        <end position="19"/>
    </location>
</feature>
<evidence type="ECO:0000256" key="3">
    <source>
        <dbReference type="ARBA" id="ARBA00022475"/>
    </source>
</evidence>
<reference evidence="13" key="4">
    <citation type="submission" date="2025-08" db="UniProtKB">
        <authorList>
            <consortium name="Ensembl"/>
        </authorList>
    </citation>
    <scope>IDENTIFICATION</scope>
</reference>
<dbReference type="OMA" id="IFFAQIK"/>
<reference evidence="13" key="5">
    <citation type="submission" date="2025-09" db="UniProtKB">
        <authorList>
            <consortium name="Ensembl"/>
        </authorList>
    </citation>
    <scope>IDENTIFICATION</scope>
</reference>
<protein>
    <recommendedName>
        <fullName evidence="15">Limbin</fullName>
    </recommendedName>
</protein>
<name>A0A4W3JQJ2_CALMI</name>
<evidence type="ECO:0000256" key="9">
    <source>
        <dbReference type="ARBA" id="ARBA00023273"/>
    </source>
</evidence>
<dbReference type="Proteomes" id="UP000314986">
    <property type="component" value="Unassembled WGS sequence"/>
</dbReference>
<feature type="coiled-coil region" evidence="10">
    <location>
        <begin position="666"/>
        <end position="712"/>
    </location>
</feature>
<organism evidence="13 14">
    <name type="scientific">Callorhinchus milii</name>
    <name type="common">Ghost shark</name>
    <dbReference type="NCBI Taxonomy" id="7868"/>
    <lineage>
        <taxon>Eukaryota</taxon>
        <taxon>Metazoa</taxon>
        <taxon>Chordata</taxon>
        <taxon>Craniata</taxon>
        <taxon>Vertebrata</taxon>
        <taxon>Chondrichthyes</taxon>
        <taxon>Holocephali</taxon>
        <taxon>Chimaeriformes</taxon>
        <taxon>Callorhinchidae</taxon>
        <taxon>Callorhinchus</taxon>
    </lineage>
</organism>
<evidence type="ECO:0000256" key="12">
    <source>
        <dbReference type="SAM" id="SignalP"/>
    </source>
</evidence>
<reference evidence="14" key="3">
    <citation type="journal article" date="2014" name="Nature">
        <title>Elephant shark genome provides unique insights into gnathostome evolution.</title>
        <authorList>
            <consortium name="International Elephant Shark Genome Sequencing Consortium"/>
            <person name="Venkatesh B."/>
            <person name="Lee A.P."/>
            <person name="Ravi V."/>
            <person name="Maurya A.K."/>
            <person name="Lian M.M."/>
            <person name="Swann J.B."/>
            <person name="Ohta Y."/>
            <person name="Flajnik M.F."/>
            <person name="Sutoh Y."/>
            <person name="Kasahara M."/>
            <person name="Hoon S."/>
            <person name="Gangu V."/>
            <person name="Roy S.W."/>
            <person name="Irimia M."/>
            <person name="Korzh V."/>
            <person name="Kondrychyn I."/>
            <person name="Lim Z.W."/>
            <person name="Tay B.H."/>
            <person name="Tohari S."/>
            <person name="Kong K.W."/>
            <person name="Ho S."/>
            <person name="Lorente-Galdos B."/>
            <person name="Quilez J."/>
            <person name="Marques-Bonet T."/>
            <person name="Raney B.J."/>
            <person name="Ingham P.W."/>
            <person name="Tay A."/>
            <person name="Hillier L.W."/>
            <person name="Minx P."/>
            <person name="Boehm T."/>
            <person name="Wilson R.K."/>
            <person name="Brenner S."/>
            <person name="Warren W.C."/>
        </authorList>
    </citation>
    <scope>NUCLEOTIDE SEQUENCE [LARGE SCALE GENOMIC DNA]</scope>
</reference>
<dbReference type="AlphaFoldDB" id="A0A4W3JQJ2"/>
<keyword evidence="12" id="KW-0732">Signal</keyword>
<dbReference type="GO" id="GO:0007224">
    <property type="term" value="P:smoothened signaling pathway"/>
    <property type="evidence" value="ECO:0007669"/>
    <property type="project" value="InterPro"/>
</dbReference>
<gene>
    <name evidence="13" type="primary">LOC103181089</name>
</gene>
<dbReference type="GO" id="GO:0098797">
    <property type="term" value="C:plasma membrane protein complex"/>
    <property type="evidence" value="ECO:0007669"/>
    <property type="project" value="TreeGrafter"/>
</dbReference>
<feature type="chain" id="PRO_5021198286" description="Limbin" evidence="12">
    <location>
        <begin position="20"/>
        <end position="1197"/>
    </location>
</feature>
<evidence type="ECO:0000256" key="6">
    <source>
        <dbReference type="ARBA" id="ARBA00022989"/>
    </source>
</evidence>
<evidence type="ECO:0000256" key="2">
    <source>
        <dbReference type="ARBA" id="ARBA00004162"/>
    </source>
</evidence>
<dbReference type="PANTHER" id="PTHR16795:SF14">
    <property type="entry name" value="LIMBIN"/>
    <property type="match status" value="1"/>
</dbReference>
<feature type="coiled-coil region" evidence="10">
    <location>
        <begin position="963"/>
        <end position="997"/>
    </location>
</feature>
<dbReference type="Ensembl" id="ENSCMIT00000040951.1">
    <property type="protein sequence ID" value="ENSCMIP00000040378.1"/>
    <property type="gene ID" value="ENSCMIG00000016841.1"/>
</dbReference>
<keyword evidence="10" id="KW-0175">Coiled coil</keyword>
<feature type="coiled-coil region" evidence="10">
    <location>
        <begin position="773"/>
        <end position="830"/>
    </location>
</feature>
<keyword evidence="3" id="KW-1003">Cell membrane</keyword>
<dbReference type="PANTHER" id="PTHR16795">
    <property type="entry name" value="LIMBIN/ELLIS-VAN CREVELD PROTEIN"/>
    <property type="match status" value="1"/>
</dbReference>
<keyword evidence="4" id="KW-0963">Cytoplasm</keyword>
<dbReference type="GO" id="GO:0060170">
    <property type="term" value="C:ciliary membrane"/>
    <property type="evidence" value="ECO:0007669"/>
    <property type="project" value="TreeGrafter"/>
</dbReference>
<evidence type="ECO:0008006" key="15">
    <source>
        <dbReference type="Google" id="ProtNLM"/>
    </source>
</evidence>
<dbReference type="GeneTree" id="ENSGT00940000154127"/>
<accession>A0A4W3JQJ2</accession>